<proteinExistence type="predicted"/>
<gene>
    <name evidence="1" type="ORF">NDU88_002982</name>
</gene>
<evidence type="ECO:0000313" key="1">
    <source>
        <dbReference type="EMBL" id="KAJ1162514.1"/>
    </source>
</evidence>
<dbReference type="EMBL" id="JANPWB010000008">
    <property type="protein sequence ID" value="KAJ1162514.1"/>
    <property type="molecule type" value="Genomic_DNA"/>
</dbReference>
<comment type="caution">
    <text evidence="1">The sequence shown here is derived from an EMBL/GenBank/DDBJ whole genome shotgun (WGS) entry which is preliminary data.</text>
</comment>
<name>A0AAV7SFE1_PLEWA</name>
<dbReference type="Proteomes" id="UP001066276">
    <property type="component" value="Chromosome 4_2"/>
</dbReference>
<sequence>MLRSPLLGYIWPRPQHRRFLVAESVGGLPDPNALPHSLELQSSRWPGVTWDEKGTTMLAGEVCSALAGYEQLFALAQVNAEATSPQGCMALAAMVEVPGCRVGGLADPKALPHPLELRCSRWPAVGRVSAAPALSSLWRGMRTA</sequence>
<protein>
    <submittedName>
        <fullName evidence="1">Uncharacterized protein</fullName>
    </submittedName>
</protein>
<evidence type="ECO:0000313" key="2">
    <source>
        <dbReference type="Proteomes" id="UP001066276"/>
    </source>
</evidence>
<reference evidence="1" key="1">
    <citation type="journal article" date="2022" name="bioRxiv">
        <title>Sequencing and chromosome-scale assembly of the giantPleurodeles waltlgenome.</title>
        <authorList>
            <person name="Brown T."/>
            <person name="Elewa A."/>
            <person name="Iarovenko S."/>
            <person name="Subramanian E."/>
            <person name="Araus A.J."/>
            <person name="Petzold A."/>
            <person name="Susuki M."/>
            <person name="Suzuki K.-i.T."/>
            <person name="Hayashi T."/>
            <person name="Toyoda A."/>
            <person name="Oliveira C."/>
            <person name="Osipova E."/>
            <person name="Leigh N.D."/>
            <person name="Simon A."/>
            <person name="Yun M.H."/>
        </authorList>
    </citation>
    <scope>NUCLEOTIDE SEQUENCE</scope>
    <source>
        <strain evidence="1">20211129_DDA</strain>
        <tissue evidence="1">Liver</tissue>
    </source>
</reference>
<keyword evidence="2" id="KW-1185">Reference proteome</keyword>
<organism evidence="1 2">
    <name type="scientific">Pleurodeles waltl</name>
    <name type="common">Iberian ribbed newt</name>
    <dbReference type="NCBI Taxonomy" id="8319"/>
    <lineage>
        <taxon>Eukaryota</taxon>
        <taxon>Metazoa</taxon>
        <taxon>Chordata</taxon>
        <taxon>Craniata</taxon>
        <taxon>Vertebrata</taxon>
        <taxon>Euteleostomi</taxon>
        <taxon>Amphibia</taxon>
        <taxon>Batrachia</taxon>
        <taxon>Caudata</taxon>
        <taxon>Salamandroidea</taxon>
        <taxon>Salamandridae</taxon>
        <taxon>Pleurodelinae</taxon>
        <taxon>Pleurodeles</taxon>
    </lineage>
</organism>
<accession>A0AAV7SFE1</accession>
<dbReference type="AlphaFoldDB" id="A0AAV7SFE1"/>